<dbReference type="Gene3D" id="2.20.200.10">
    <property type="entry name" value="Outer membrane efflux proteins (OEP)"/>
    <property type="match status" value="1"/>
</dbReference>
<dbReference type="PANTHER" id="PTHR30203">
    <property type="entry name" value="OUTER MEMBRANE CATION EFFLUX PROTEIN"/>
    <property type="match status" value="1"/>
</dbReference>
<dbReference type="GO" id="GO:0015562">
    <property type="term" value="F:efflux transmembrane transporter activity"/>
    <property type="evidence" value="ECO:0007669"/>
    <property type="project" value="InterPro"/>
</dbReference>
<evidence type="ECO:0000256" key="2">
    <source>
        <dbReference type="RuleBase" id="RU362097"/>
    </source>
</evidence>
<dbReference type="InterPro" id="IPR003423">
    <property type="entry name" value="OMP_efflux"/>
</dbReference>
<dbReference type="OrthoDB" id="9770517at2"/>
<dbReference type="AlphaFoldDB" id="A0A3S0H7P1"/>
<dbReference type="Gene3D" id="1.20.1600.10">
    <property type="entry name" value="Outer membrane efflux proteins (OEP)"/>
    <property type="match status" value="1"/>
</dbReference>
<dbReference type="InterPro" id="IPR010131">
    <property type="entry name" value="MdtP/NodT-like"/>
</dbReference>
<dbReference type="PANTHER" id="PTHR30203:SF33">
    <property type="entry name" value="BLR4455 PROTEIN"/>
    <property type="match status" value="1"/>
</dbReference>
<reference evidence="4 5" key="1">
    <citation type="submission" date="2018-12" db="EMBL/GenBank/DDBJ databases">
        <title>Hymenobacter gummosus sp. nov., isolated from a spring.</title>
        <authorList>
            <person name="Nie L."/>
        </authorList>
    </citation>
    <scope>NUCLEOTIDE SEQUENCE [LARGE SCALE GENOMIC DNA]</scope>
    <source>
        <strain evidence="4 5">KCTC 52166</strain>
    </source>
</reference>
<keyword evidence="2" id="KW-1134">Transmembrane beta strand</keyword>
<dbReference type="SUPFAM" id="SSF56954">
    <property type="entry name" value="Outer membrane efflux proteins (OEP)"/>
    <property type="match status" value="1"/>
</dbReference>
<evidence type="ECO:0000313" key="4">
    <source>
        <dbReference type="EMBL" id="RTQ50754.1"/>
    </source>
</evidence>
<feature type="region of interest" description="Disordered" evidence="3">
    <location>
        <begin position="1"/>
        <end position="44"/>
    </location>
</feature>
<comment type="similarity">
    <text evidence="1 2">Belongs to the outer membrane factor (OMF) (TC 1.B.17) family.</text>
</comment>
<feature type="compositionally biased region" description="Polar residues" evidence="3">
    <location>
        <begin position="7"/>
        <end position="25"/>
    </location>
</feature>
<evidence type="ECO:0000256" key="1">
    <source>
        <dbReference type="ARBA" id="ARBA00007613"/>
    </source>
</evidence>
<comment type="subcellular location">
    <subcellularLocation>
        <location evidence="2">Cell membrane</location>
        <topology evidence="2">Lipid-anchor</topology>
    </subcellularLocation>
</comment>
<keyword evidence="5" id="KW-1185">Reference proteome</keyword>
<comment type="caution">
    <text evidence="4">The sequence shown here is derived from an EMBL/GenBank/DDBJ whole genome shotgun (WGS) entry which is preliminary data.</text>
</comment>
<dbReference type="Pfam" id="PF02321">
    <property type="entry name" value="OEP"/>
    <property type="match status" value="2"/>
</dbReference>
<dbReference type="Proteomes" id="UP000282184">
    <property type="component" value="Unassembled WGS sequence"/>
</dbReference>
<protein>
    <submittedName>
        <fullName evidence="4">Efflux transporter outer membrane subunit</fullName>
    </submittedName>
</protein>
<evidence type="ECO:0000256" key="3">
    <source>
        <dbReference type="SAM" id="MobiDB-lite"/>
    </source>
</evidence>
<keyword evidence="2" id="KW-0449">Lipoprotein</keyword>
<sequence>MSPKAPSRSTSPTARASPCPWTSSLAAPAAKGRKRPAAGQRVNQAEANPNAVLLLSPSSLVNGRPRVRAAAYCLLKPLVAALLLALGGLGGCARGPRYQPPAVPLPAAWKTPADPAAPIVPQPLTTAEVPAPAASPAVAPWWELFADPDLTALEVQALANSPTLQAAAARVDEARANLRIATSYRLPELTLDPQAYRTRLSGLRPIPFALGDGANNRRGVLQTQYYVPLNASYEADVWGRLRGGIRAARADAQAAEADLRTVQLTLTTDAATYYFGLRALDADAAVLDTTRQDRLRAVQLTQARFKAGIDNEIALRRAESELALVEAALLDVQRQRAGLEAALAAAVGRPASAFALAARPGVPAPPPAVPVALPAALLAQRPDLQRAERELAAAAARVDVARLARLPTVSLNGFIGPQSAELADLPRVADNYTYYVGGVVSIPIFNGGRLRATQQVAAARYDALAAEYRQRALTAVQEVETALADVRFRQQQLAAQEAAQRAAHLAVRLTAERYRTGLTSYFEVVDANRVSLESARLLAQNRGEQLRATVQLVRALGGSWQ</sequence>
<proteinExistence type="inferred from homology"/>
<organism evidence="4 5">
    <name type="scientific">Hymenobacter gummosus</name>
    <dbReference type="NCBI Taxonomy" id="1776032"/>
    <lineage>
        <taxon>Bacteria</taxon>
        <taxon>Pseudomonadati</taxon>
        <taxon>Bacteroidota</taxon>
        <taxon>Cytophagia</taxon>
        <taxon>Cytophagales</taxon>
        <taxon>Hymenobacteraceae</taxon>
        <taxon>Hymenobacter</taxon>
    </lineage>
</organism>
<keyword evidence="2" id="KW-0564">Palmitate</keyword>
<evidence type="ECO:0000313" key="5">
    <source>
        <dbReference type="Proteomes" id="UP000282184"/>
    </source>
</evidence>
<gene>
    <name evidence="4" type="ORF">EJV47_08990</name>
</gene>
<keyword evidence="2" id="KW-0812">Transmembrane</keyword>
<keyword evidence="2" id="KW-0472">Membrane</keyword>
<dbReference type="EMBL" id="RXOF01000004">
    <property type="protein sequence ID" value="RTQ50754.1"/>
    <property type="molecule type" value="Genomic_DNA"/>
</dbReference>
<accession>A0A3S0H7P1</accession>
<dbReference type="GO" id="GO:0005886">
    <property type="term" value="C:plasma membrane"/>
    <property type="evidence" value="ECO:0007669"/>
    <property type="project" value="UniProtKB-SubCell"/>
</dbReference>
<name>A0A3S0H7P1_9BACT</name>
<dbReference type="NCBIfam" id="TIGR01845">
    <property type="entry name" value="outer_NodT"/>
    <property type="match status" value="1"/>
</dbReference>